<evidence type="ECO:0000313" key="2">
    <source>
        <dbReference type="EMBL" id="KAH1038082.1"/>
    </source>
</evidence>
<evidence type="ECO:0000313" key="3">
    <source>
        <dbReference type="Proteomes" id="UP000828251"/>
    </source>
</evidence>
<reference evidence="2 3" key="1">
    <citation type="journal article" date="2021" name="Plant Biotechnol. J.">
        <title>Multi-omics assisted identification of the key and species-specific regulatory components of drought-tolerant mechanisms in Gossypium stocksii.</title>
        <authorList>
            <person name="Yu D."/>
            <person name="Ke L."/>
            <person name="Zhang D."/>
            <person name="Wu Y."/>
            <person name="Sun Y."/>
            <person name="Mei J."/>
            <person name="Sun J."/>
            <person name="Sun Y."/>
        </authorList>
    </citation>
    <scope>NUCLEOTIDE SEQUENCE [LARGE SCALE GENOMIC DNA]</scope>
    <source>
        <strain evidence="3">cv. E1</strain>
        <tissue evidence="2">Leaf</tissue>
    </source>
</reference>
<dbReference type="GO" id="GO:0003676">
    <property type="term" value="F:nucleic acid binding"/>
    <property type="evidence" value="ECO:0007669"/>
    <property type="project" value="InterPro"/>
</dbReference>
<protein>
    <recommendedName>
        <fullName evidence="1">RNase H type-1 domain-containing protein</fullName>
    </recommendedName>
</protein>
<dbReference type="GO" id="GO:0004523">
    <property type="term" value="F:RNA-DNA hybrid ribonuclease activity"/>
    <property type="evidence" value="ECO:0007669"/>
    <property type="project" value="InterPro"/>
</dbReference>
<dbReference type="PANTHER" id="PTHR34023">
    <property type="entry name" value="RNASE H DOMAIN-CONTAINING PROTEIN"/>
    <property type="match status" value="1"/>
</dbReference>
<comment type="caution">
    <text evidence="2">The sequence shown here is derived from an EMBL/GenBank/DDBJ whole genome shotgun (WGS) entry which is preliminary data.</text>
</comment>
<accession>A0A9D3ZHQ1</accession>
<feature type="domain" description="RNase H type-1" evidence="1">
    <location>
        <begin position="5"/>
        <end position="58"/>
    </location>
</feature>
<evidence type="ECO:0000259" key="1">
    <source>
        <dbReference type="Pfam" id="PF13456"/>
    </source>
</evidence>
<dbReference type="Pfam" id="PF13456">
    <property type="entry name" value="RVT_3"/>
    <property type="match status" value="1"/>
</dbReference>
<keyword evidence="3" id="KW-1185">Reference proteome</keyword>
<proteinExistence type="predicted"/>
<dbReference type="OrthoDB" id="1435729at2759"/>
<organism evidence="2 3">
    <name type="scientific">Gossypium stocksii</name>
    <dbReference type="NCBI Taxonomy" id="47602"/>
    <lineage>
        <taxon>Eukaryota</taxon>
        <taxon>Viridiplantae</taxon>
        <taxon>Streptophyta</taxon>
        <taxon>Embryophyta</taxon>
        <taxon>Tracheophyta</taxon>
        <taxon>Spermatophyta</taxon>
        <taxon>Magnoliopsida</taxon>
        <taxon>eudicotyledons</taxon>
        <taxon>Gunneridae</taxon>
        <taxon>Pentapetalae</taxon>
        <taxon>rosids</taxon>
        <taxon>malvids</taxon>
        <taxon>Malvales</taxon>
        <taxon>Malvaceae</taxon>
        <taxon>Malvoideae</taxon>
        <taxon>Gossypium</taxon>
    </lineage>
</organism>
<dbReference type="Proteomes" id="UP000828251">
    <property type="component" value="Unassembled WGS sequence"/>
</dbReference>
<name>A0A9D3ZHQ1_9ROSI</name>
<dbReference type="PANTHER" id="PTHR34023:SF4">
    <property type="entry name" value="RNASE H TYPE-1 DOMAIN-CONTAINING PROTEIN"/>
    <property type="match status" value="1"/>
</dbReference>
<dbReference type="AlphaFoldDB" id="A0A9D3ZHQ1"/>
<sequence>MVLVMDSVAAIQLIQTFSIEHNHSTVLQAIKGLLQLSWTVQITHVFREGNKVVDGLASIVSSRPLGRYIFMQPPDEVLRLLHNDKSGMA</sequence>
<gene>
    <name evidence="2" type="ORF">J1N35_039825</name>
</gene>
<dbReference type="EMBL" id="JAIQCV010000012">
    <property type="protein sequence ID" value="KAH1038082.1"/>
    <property type="molecule type" value="Genomic_DNA"/>
</dbReference>
<dbReference type="InterPro" id="IPR002156">
    <property type="entry name" value="RNaseH_domain"/>
</dbReference>